<dbReference type="EMBL" id="BJYV01000043">
    <property type="protein sequence ID" value="GEO24178.1"/>
    <property type="molecule type" value="Genomic_DNA"/>
</dbReference>
<keyword evidence="2" id="KW-1185">Reference proteome</keyword>
<accession>A0A512CIX4</accession>
<evidence type="ECO:0000313" key="2">
    <source>
        <dbReference type="Proteomes" id="UP000321301"/>
    </source>
</evidence>
<reference evidence="1 2" key="1">
    <citation type="submission" date="2019-07" db="EMBL/GenBank/DDBJ databases">
        <title>Whole genome shotgun sequence of Cyclobacterium qasimii NBRC 106168.</title>
        <authorList>
            <person name="Hosoyama A."/>
            <person name="Uohara A."/>
            <person name="Ohji S."/>
            <person name="Ichikawa N."/>
        </authorList>
    </citation>
    <scope>NUCLEOTIDE SEQUENCE [LARGE SCALE GENOMIC DNA]</scope>
    <source>
        <strain evidence="1 2">NBRC 106168</strain>
    </source>
</reference>
<evidence type="ECO:0000313" key="1">
    <source>
        <dbReference type="EMBL" id="GEO24178.1"/>
    </source>
</evidence>
<name>A0A512CIX4_9BACT</name>
<dbReference type="AlphaFoldDB" id="A0A512CIX4"/>
<organism evidence="1 2">
    <name type="scientific">Cyclobacterium qasimii</name>
    <dbReference type="NCBI Taxonomy" id="1350429"/>
    <lineage>
        <taxon>Bacteria</taxon>
        <taxon>Pseudomonadati</taxon>
        <taxon>Bacteroidota</taxon>
        <taxon>Cytophagia</taxon>
        <taxon>Cytophagales</taxon>
        <taxon>Cyclobacteriaceae</taxon>
        <taxon>Cyclobacterium</taxon>
    </lineage>
</organism>
<gene>
    <name evidence="1" type="ORF">CQA01_47120</name>
</gene>
<dbReference type="Proteomes" id="UP000321301">
    <property type="component" value="Unassembled WGS sequence"/>
</dbReference>
<comment type="caution">
    <text evidence="1">The sequence shown here is derived from an EMBL/GenBank/DDBJ whole genome shotgun (WGS) entry which is preliminary data.</text>
</comment>
<protein>
    <submittedName>
        <fullName evidence="1">Uncharacterized protein</fullName>
    </submittedName>
</protein>
<sequence length="60" mass="7253">MLTNDPNQGILLAKKWQWLYYMIRFGLSLAMRNEQFQEPTELKSTIKKIKEVVNYFENKN</sequence>
<proteinExistence type="predicted"/>